<gene>
    <name evidence="2" type="ORF">ACFS6H_01165</name>
</gene>
<dbReference type="RefSeq" id="WP_386094172.1">
    <property type="nucleotide sequence ID" value="NZ_JBHUOZ010000001.1"/>
</dbReference>
<comment type="caution">
    <text evidence="2">The sequence shown here is derived from an EMBL/GenBank/DDBJ whole genome shotgun (WGS) entry which is preliminary data.</text>
</comment>
<organism evidence="2 3">
    <name type="scientific">Terrimonas rubra</name>
    <dbReference type="NCBI Taxonomy" id="1035890"/>
    <lineage>
        <taxon>Bacteria</taxon>
        <taxon>Pseudomonadati</taxon>
        <taxon>Bacteroidota</taxon>
        <taxon>Chitinophagia</taxon>
        <taxon>Chitinophagales</taxon>
        <taxon>Chitinophagaceae</taxon>
        <taxon>Terrimonas</taxon>
    </lineage>
</organism>
<dbReference type="InterPro" id="IPR020941">
    <property type="entry name" value="SUFU-like_domain"/>
</dbReference>
<dbReference type="EMBL" id="JBHUOZ010000001">
    <property type="protein sequence ID" value="MFD2918296.1"/>
    <property type="molecule type" value="Genomic_DNA"/>
</dbReference>
<dbReference type="Proteomes" id="UP001597511">
    <property type="component" value="Unassembled WGS sequence"/>
</dbReference>
<sequence>MEPTILLDSVNPSGTLRAIVEQTDTTVYLYIQPHPDLAEQYPMRSSWVRNLTAAPAEFDYEAMQQGQAPLLPAIHCAHPDGATPMEEEGLALVWTEAEDGASLLYEEEIIAIIPGWSLYMENPVTYAKDCIAETNTLFPLTADNVLIEATYKTMELIDQWTEDSSPWPATQEYILSSYEKVFGPHHQYFAIDGGTWPPMALVSFKYEDLYVFLTIGISQRPMPWVDYLYSDTATAYRRMELGLAVQQSLGEAFAMELAQGIAGLAGMPWRKISWLGEGHTISSNAVKPPFESLILSSALYNGPALPSLEMNGDKVNIYWAQPITLAEREFAHKEPNGGYPLIEKMINADINWVITGNRPSVV</sequence>
<dbReference type="Pfam" id="PF05076">
    <property type="entry name" value="SUFU"/>
    <property type="match status" value="1"/>
</dbReference>
<name>A0ABW6A0B1_9BACT</name>
<accession>A0ABW6A0B1</accession>
<evidence type="ECO:0000313" key="3">
    <source>
        <dbReference type="Proteomes" id="UP001597511"/>
    </source>
</evidence>
<protein>
    <submittedName>
        <fullName evidence="2">Suppressor of fused domain protein</fullName>
    </submittedName>
</protein>
<reference evidence="3" key="1">
    <citation type="journal article" date="2019" name="Int. J. Syst. Evol. Microbiol.">
        <title>The Global Catalogue of Microorganisms (GCM) 10K type strain sequencing project: providing services to taxonomists for standard genome sequencing and annotation.</title>
        <authorList>
            <consortium name="The Broad Institute Genomics Platform"/>
            <consortium name="The Broad Institute Genome Sequencing Center for Infectious Disease"/>
            <person name="Wu L."/>
            <person name="Ma J."/>
        </authorList>
    </citation>
    <scope>NUCLEOTIDE SEQUENCE [LARGE SCALE GENOMIC DNA]</scope>
    <source>
        <strain evidence="3">KCTC 23299</strain>
    </source>
</reference>
<proteinExistence type="predicted"/>
<feature type="domain" description="Suppressor of fused-like" evidence="1">
    <location>
        <begin position="196"/>
        <end position="358"/>
    </location>
</feature>
<keyword evidence="3" id="KW-1185">Reference proteome</keyword>
<evidence type="ECO:0000313" key="2">
    <source>
        <dbReference type="EMBL" id="MFD2918296.1"/>
    </source>
</evidence>
<evidence type="ECO:0000259" key="1">
    <source>
        <dbReference type="Pfam" id="PF05076"/>
    </source>
</evidence>